<evidence type="ECO:0000259" key="2">
    <source>
        <dbReference type="Pfam" id="PF26078"/>
    </source>
</evidence>
<dbReference type="Pfam" id="PF26078">
    <property type="entry name" value="Baseplate_J_M"/>
    <property type="match status" value="1"/>
</dbReference>
<reference evidence="3 4" key="1">
    <citation type="submission" date="2024-04" db="EMBL/GenBank/DDBJ databases">
        <title>Isolation and characterization of novel acetogenic strains of the genera Terrisporobacter and Acetoanaerobium.</title>
        <authorList>
            <person name="Boeer T."/>
            <person name="Schueler M.A."/>
            <person name="Lueschen A."/>
            <person name="Eysell L."/>
            <person name="Droege J."/>
            <person name="Heinemann M."/>
            <person name="Engelhardt L."/>
            <person name="Basen M."/>
            <person name="Daniel R."/>
        </authorList>
    </citation>
    <scope>NUCLEOTIDE SEQUENCE [LARGE SCALE GENOMIC DNA]</scope>
    <source>
        <strain evidence="3 4">ELB</strain>
    </source>
</reference>
<dbReference type="EMBL" id="CP154622">
    <property type="protein sequence ID" value="XAM42031.1"/>
    <property type="molecule type" value="Genomic_DNA"/>
</dbReference>
<dbReference type="InterPro" id="IPR058531">
    <property type="entry name" value="Baseplate_J_M"/>
</dbReference>
<dbReference type="PANTHER" id="PTHR37829:SF3">
    <property type="entry name" value="PROTEIN JAYE-RELATED"/>
    <property type="match status" value="1"/>
</dbReference>
<dbReference type="Pfam" id="PF04865">
    <property type="entry name" value="Baseplate_J"/>
    <property type="match status" value="1"/>
</dbReference>
<dbReference type="InterPro" id="IPR006949">
    <property type="entry name" value="Barrel_Baseplate_J-like"/>
</dbReference>
<dbReference type="InterPro" id="IPR052399">
    <property type="entry name" value="Phage_Baseplate_Assmbl_Protein"/>
</dbReference>
<name>A0ABZ3FFP4_9FIRM</name>
<evidence type="ECO:0000259" key="1">
    <source>
        <dbReference type="Pfam" id="PF04865"/>
    </source>
</evidence>
<feature type="domain" description="Baseplate J-like central" evidence="2">
    <location>
        <begin position="191"/>
        <end position="261"/>
    </location>
</feature>
<sequence>MYSAQTYDVIKERILDNNTSDVDKSEGSFTHDMIAPIATEFARTYIEFENMLKVMFVEDAYDEYLDKKAAELGMERKLGNKAQGTVRVYAPENTLIPRNATIVTDEGLLFLVYRQVYIKSEYVDVLVEAENVGEDYNIQANMSWNTTISDTENNTIEVESIVNDNNFTGGVEIESDDDFRERIFEQAQNPSTSGNAQDYINWCKEIDSIENVTVRPLWNGANTVKLIVSDKDKQPVSSVILKKCDEYIQDIRPILADVTVCNPEIFEVNISINIYTTYSLESIKEEIQELTVEFLKNCSDKIQLNRLGSEYLGIEGILDYSNFTINGSSNVLVSIPVDHVAVLKNLNITVSEEYGG</sequence>
<organism evidence="3 4">
    <name type="scientific">Terrisporobacter petrolearius</name>
    <dbReference type="NCBI Taxonomy" id="1460447"/>
    <lineage>
        <taxon>Bacteria</taxon>
        <taxon>Bacillati</taxon>
        <taxon>Bacillota</taxon>
        <taxon>Clostridia</taxon>
        <taxon>Peptostreptococcales</taxon>
        <taxon>Peptostreptococcaceae</taxon>
        <taxon>Terrisporobacter</taxon>
    </lineage>
</organism>
<evidence type="ECO:0000313" key="4">
    <source>
        <dbReference type="Proteomes" id="UP001477947"/>
    </source>
</evidence>
<protein>
    <submittedName>
        <fullName evidence="3">Uncharacterized protein</fullName>
    </submittedName>
</protein>
<proteinExistence type="predicted"/>
<dbReference type="Proteomes" id="UP001477947">
    <property type="component" value="Chromosome"/>
</dbReference>
<keyword evidence="4" id="KW-1185">Reference proteome</keyword>
<evidence type="ECO:0000313" key="3">
    <source>
        <dbReference type="EMBL" id="XAM42031.1"/>
    </source>
</evidence>
<dbReference type="RefSeq" id="WP_343337264.1">
    <property type="nucleotide sequence ID" value="NZ_CP154622.1"/>
</dbReference>
<accession>A0ABZ3FFP4</accession>
<dbReference type="PANTHER" id="PTHR37829">
    <property type="entry name" value="PHAGE-LIKE ELEMENT PBSX PROTEIN XKDT"/>
    <property type="match status" value="1"/>
</dbReference>
<feature type="domain" description="Baseplate protein J-like barrel" evidence="1">
    <location>
        <begin position="85"/>
        <end position="170"/>
    </location>
</feature>
<gene>
    <name evidence="3" type="ORF">TPELB_23440</name>
</gene>